<evidence type="ECO:0000256" key="11">
    <source>
        <dbReference type="ARBA" id="ARBA00022840"/>
    </source>
</evidence>
<dbReference type="GO" id="GO:0004673">
    <property type="term" value="F:protein histidine kinase activity"/>
    <property type="evidence" value="ECO:0007669"/>
    <property type="project" value="UniProtKB-EC"/>
</dbReference>
<keyword evidence="12" id="KW-0157">Chromophore</keyword>
<dbReference type="Gene3D" id="2.10.70.100">
    <property type="match status" value="1"/>
</dbReference>
<keyword evidence="3" id="KW-0600">Photoreceptor protein</keyword>
<dbReference type="EC" id="2.7.13.3" evidence="2"/>
<protein>
    <recommendedName>
        <fullName evidence="2">histidine kinase</fullName>
        <ecNumber evidence="2">2.7.13.3</ecNumber>
    </recommendedName>
</protein>
<dbReference type="InterPro" id="IPR000014">
    <property type="entry name" value="PAS"/>
</dbReference>
<dbReference type="SMART" id="SM00911">
    <property type="entry name" value="HWE_HK"/>
    <property type="match status" value="1"/>
</dbReference>
<reference evidence="17" key="1">
    <citation type="submission" date="2018-05" db="EMBL/GenBank/DDBJ databases">
        <authorList>
            <person name="Li X."/>
        </authorList>
    </citation>
    <scope>NUCLEOTIDE SEQUENCE [LARGE SCALE GENOMIC DNA]</scope>
    <source>
        <strain evidence="17">YIM 73061</strain>
    </source>
</reference>
<keyword evidence="9" id="KW-0547">Nucleotide-binding</keyword>
<dbReference type="Pfam" id="PF07536">
    <property type="entry name" value="HWE_HK"/>
    <property type="match status" value="1"/>
</dbReference>
<comment type="catalytic activity">
    <reaction evidence="1">
        <text>ATP + protein L-histidine = ADP + protein N-phospho-L-histidine.</text>
        <dbReference type="EC" id="2.7.13.3"/>
    </reaction>
</comment>
<dbReference type="InterPro" id="IPR036890">
    <property type="entry name" value="HATPase_C_sf"/>
</dbReference>
<keyword evidence="11" id="KW-0067">ATP-binding</keyword>
<evidence type="ECO:0000256" key="7">
    <source>
        <dbReference type="ARBA" id="ARBA00022643"/>
    </source>
</evidence>
<dbReference type="GO" id="GO:0005524">
    <property type="term" value="F:ATP binding"/>
    <property type="evidence" value="ECO:0007669"/>
    <property type="project" value="UniProtKB-KW"/>
</dbReference>
<dbReference type="Gene3D" id="3.30.565.10">
    <property type="entry name" value="Histidine kinase-like ATPase, C-terminal domain"/>
    <property type="match status" value="1"/>
</dbReference>
<accession>A0A328AN98</accession>
<dbReference type="PROSITE" id="PS50113">
    <property type="entry name" value="PAC"/>
    <property type="match status" value="3"/>
</dbReference>
<comment type="caution">
    <text evidence="16">The sequence shown here is derived from an EMBL/GenBank/DDBJ whole genome shotgun (WGS) entry which is preliminary data.</text>
</comment>
<dbReference type="CDD" id="cd00130">
    <property type="entry name" value="PAS"/>
    <property type="match status" value="3"/>
</dbReference>
<keyword evidence="4" id="KW-0597">Phosphoprotein</keyword>
<dbReference type="Pfam" id="PF00989">
    <property type="entry name" value="PAS"/>
    <property type="match status" value="1"/>
</dbReference>
<dbReference type="SMART" id="SM00086">
    <property type="entry name" value="PAC"/>
    <property type="match status" value="3"/>
</dbReference>
<evidence type="ECO:0000256" key="4">
    <source>
        <dbReference type="ARBA" id="ARBA00022553"/>
    </source>
</evidence>
<dbReference type="PANTHER" id="PTHR43304">
    <property type="entry name" value="PHYTOCHROME-LIKE PROTEIN CPH1"/>
    <property type="match status" value="1"/>
</dbReference>
<proteinExistence type="predicted"/>
<dbReference type="AlphaFoldDB" id="A0A328AN98"/>
<feature type="domain" description="PAS" evidence="14">
    <location>
        <begin position="116"/>
        <end position="186"/>
    </location>
</feature>
<evidence type="ECO:0000256" key="2">
    <source>
        <dbReference type="ARBA" id="ARBA00012438"/>
    </source>
</evidence>
<dbReference type="FunFam" id="3.30.450.20:FF:000099">
    <property type="entry name" value="Sensory box sensor histidine kinase"/>
    <property type="match status" value="1"/>
</dbReference>
<evidence type="ECO:0000256" key="10">
    <source>
        <dbReference type="ARBA" id="ARBA00022777"/>
    </source>
</evidence>
<dbReference type="InterPro" id="IPR000700">
    <property type="entry name" value="PAS-assoc_C"/>
</dbReference>
<sequence>MPTILVWGPQFVVAAHSERHVDLLGPWGAILGRRLLADFPELTARLAPRLHQAINGETLVAEDVAAQITRDGQVQSAWFDAVYTPVRDEAGVVAGVLICAVETTAEIRAERDRREAEAQFRSLADQLEVGIGMIDLQGAVTFANARLAQILDRSENALAGLDVMTLAAEEDREQNWMLMQRLLRRGEPFTIDKRVLRPDGSKVWVRSAVSPRRDADGHIVGALAAVIDLSGSKAAEEQLRGSEARFQTLANLAPDLLWSHTAQGIDWINRRWLDYTGQTEAEALGDGWLNAIHPEDREASARAGRRAEKTGEPIEHEHRIRRHDGQFRWFLVRAEPLRDERTGALRWFGAATDIHDHRAALEDLAASAESLRLALDIGGLAAWDWNMEADQVTWSDEHFRMLGYDLYGVEPSYEAWVQRLHGDDRADTEAALNSAMAGHHDFVREFRTEHPDGVVRWLSTRARFFYDESGTPLRMVGVMRDVTDQRGSDQTQKILLAELQRRTRNQLAVIRSIAARTAESAASVDDFLMHFGGRLDAYARADAALTRNPDVSLDLESLIRDEFLAAAGADDAQISGPSVKLSGQVAETVALVFHELVTNALKFGALAAAAGRVQVSWSLEPRDSGPVLVLDWRESGVPVLDPMPAHRGFGRRLIEEALPYELNARSELRFVPGGAHARFEFPLDAQLPRAPETDA</sequence>
<gene>
    <name evidence="16" type="ORF">DJ018_00355</name>
</gene>
<dbReference type="OrthoDB" id="136506at2"/>
<dbReference type="EMBL" id="QFYR01000001">
    <property type="protein sequence ID" value="RAK56473.1"/>
    <property type="molecule type" value="Genomic_DNA"/>
</dbReference>
<feature type="domain" description="PAC" evidence="15">
    <location>
        <begin position="189"/>
        <end position="241"/>
    </location>
</feature>
<dbReference type="Proteomes" id="UP000249725">
    <property type="component" value="Unassembled WGS sequence"/>
</dbReference>
<dbReference type="InterPro" id="IPR013767">
    <property type="entry name" value="PAS_fold"/>
</dbReference>
<keyword evidence="5" id="KW-0716">Sensory transduction</keyword>
<dbReference type="Pfam" id="PF08447">
    <property type="entry name" value="PAS_3"/>
    <property type="match status" value="2"/>
</dbReference>
<keyword evidence="13" id="KW-0675">Receptor</keyword>
<feature type="domain" description="PAC" evidence="15">
    <location>
        <begin position="442"/>
        <end position="494"/>
    </location>
</feature>
<dbReference type="SMART" id="SM00091">
    <property type="entry name" value="PAS"/>
    <property type="match status" value="3"/>
</dbReference>
<dbReference type="InterPro" id="IPR013655">
    <property type="entry name" value="PAS_fold_3"/>
</dbReference>
<evidence type="ECO:0000259" key="14">
    <source>
        <dbReference type="PROSITE" id="PS50112"/>
    </source>
</evidence>
<keyword evidence="8" id="KW-0808">Transferase</keyword>
<dbReference type="InterPro" id="IPR011102">
    <property type="entry name" value="Sig_transdc_His_kinase_HWE"/>
</dbReference>
<evidence type="ECO:0000256" key="9">
    <source>
        <dbReference type="ARBA" id="ARBA00022741"/>
    </source>
</evidence>
<dbReference type="InterPro" id="IPR052162">
    <property type="entry name" value="Sensor_kinase/Photoreceptor"/>
</dbReference>
<dbReference type="GO" id="GO:0009881">
    <property type="term" value="F:photoreceptor activity"/>
    <property type="evidence" value="ECO:0007669"/>
    <property type="project" value="UniProtKB-KW"/>
</dbReference>
<dbReference type="SUPFAM" id="SSF55785">
    <property type="entry name" value="PYP-like sensor domain (PAS domain)"/>
    <property type="match status" value="3"/>
</dbReference>
<dbReference type="PANTHER" id="PTHR43304:SF1">
    <property type="entry name" value="PAC DOMAIN-CONTAINING PROTEIN"/>
    <property type="match status" value="1"/>
</dbReference>
<evidence type="ECO:0000256" key="8">
    <source>
        <dbReference type="ARBA" id="ARBA00022679"/>
    </source>
</evidence>
<keyword evidence="10" id="KW-0418">Kinase</keyword>
<dbReference type="GO" id="GO:0006355">
    <property type="term" value="P:regulation of DNA-templated transcription"/>
    <property type="evidence" value="ECO:0007669"/>
    <property type="project" value="InterPro"/>
</dbReference>
<dbReference type="Gene3D" id="3.30.450.20">
    <property type="entry name" value="PAS domain"/>
    <property type="match status" value="4"/>
</dbReference>
<evidence type="ECO:0000256" key="6">
    <source>
        <dbReference type="ARBA" id="ARBA00022630"/>
    </source>
</evidence>
<dbReference type="InterPro" id="IPR035965">
    <property type="entry name" value="PAS-like_dom_sf"/>
</dbReference>
<evidence type="ECO:0000313" key="17">
    <source>
        <dbReference type="Proteomes" id="UP000249725"/>
    </source>
</evidence>
<evidence type="ECO:0000256" key="13">
    <source>
        <dbReference type="ARBA" id="ARBA00023170"/>
    </source>
</evidence>
<keyword evidence="7" id="KW-0288">FMN</keyword>
<organism evidence="16 17">
    <name type="scientific">Phenylobacterium deserti</name>
    <dbReference type="NCBI Taxonomy" id="1914756"/>
    <lineage>
        <taxon>Bacteria</taxon>
        <taxon>Pseudomonadati</taxon>
        <taxon>Pseudomonadota</taxon>
        <taxon>Alphaproteobacteria</taxon>
        <taxon>Caulobacterales</taxon>
        <taxon>Caulobacteraceae</taxon>
        <taxon>Phenylobacterium</taxon>
    </lineage>
</organism>
<evidence type="ECO:0000313" key="16">
    <source>
        <dbReference type="EMBL" id="RAK56473.1"/>
    </source>
</evidence>
<evidence type="ECO:0000256" key="12">
    <source>
        <dbReference type="ARBA" id="ARBA00022991"/>
    </source>
</evidence>
<keyword evidence="17" id="KW-1185">Reference proteome</keyword>
<evidence type="ECO:0000256" key="3">
    <source>
        <dbReference type="ARBA" id="ARBA00022543"/>
    </source>
</evidence>
<dbReference type="InterPro" id="IPR001610">
    <property type="entry name" value="PAC"/>
</dbReference>
<name>A0A328AN98_9CAUL</name>
<dbReference type="RefSeq" id="WP_111512824.1">
    <property type="nucleotide sequence ID" value="NZ_QFYR01000001.1"/>
</dbReference>
<feature type="domain" description="PAC" evidence="15">
    <location>
        <begin position="314"/>
        <end position="366"/>
    </location>
</feature>
<evidence type="ECO:0000259" key="15">
    <source>
        <dbReference type="PROSITE" id="PS50113"/>
    </source>
</evidence>
<evidence type="ECO:0000256" key="5">
    <source>
        <dbReference type="ARBA" id="ARBA00022606"/>
    </source>
</evidence>
<evidence type="ECO:0000256" key="1">
    <source>
        <dbReference type="ARBA" id="ARBA00000085"/>
    </source>
</evidence>
<keyword evidence="6" id="KW-0285">Flavoprotein</keyword>
<dbReference type="PROSITE" id="PS50112">
    <property type="entry name" value="PAS"/>
    <property type="match status" value="1"/>
</dbReference>
<dbReference type="NCBIfam" id="TIGR00229">
    <property type="entry name" value="sensory_box"/>
    <property type="match status" value="3"/>
</dbReference>